<reference evidence="2" key="1">
    <citation type="journal article" date="2014" name="Front. Microbiol.">
        <title>High frequency of phylogenetically diverse reductive dehalogenase-homologous genes in deep subseafloor sedimentary metagenomes.</title>
        <authorList>
            <person name="Kawai M."/>
            <person name="Futagami T."/>
            <person name="Toyoda A."/>
            <person name="Takaki Y."/>
            <person name="Nishi S."/>
            <person name="Hori S."/>
            <person name="Arai W."/>
            <person name="Tsubouchi T."/>
            <person name="Morono Y."/>
            <person name="Uchiyama I."/>
            <person name="Ito T."/>
            <person name="Fujiyama A."/>
            <person name="Inagaki F."/>
            <person name="Takami H."/>
        </authorList>
    </citation>
    <scope>NUCLEOTIDE SEQUENCE</scope>
    <source>
        <strain evidence="2">Expedition CK06-06</strain>
    </source>
</reference>
<name>X1P0L3_9ZZZZ</name>
<feature type="domain" description="4Fe-4S ferredoxin-type" evidence="1">
    <location>
        <begin position="130"/>
        <end position="160"/>
    </location>
</feature>
<gene>
    <name evidence="2" type="ORF">S06H3_54243</name>
</gene>
<sequence>ALSEEQFLQKCIKCGECMKVCPTNALQPALTEAGPEGIWTPMLVPKIGYCEYYCSLCSQVCPTGAIKELTIEQKTQVKIGTAWVNKNRCIPWIFGDPCIVCEEHCPVSPKAIKLLKTEVTLPDGVVKTPLAPVIDIELCNGCGICENKCPVVDAPAIYVTSVGESRSEKNQLLLDIIQQEEEIY</sequence>
<comment type="caution">
    <text evidence="2">The sequence shown here is derived from an EMBL/GenBank/DDBJ whole genome shotgun (WGS) entry which is preliminary data.</text>
</comment>
<dbReference type="InterPro" id="IPR017900">
    <property type="entry name" value="4Fe4S_Fe_S_CS"/>
</dbReference>
<feature type="domain" description="4Fe-4S ferredoxin-type" evidence="1">
    <location>
        <begin position="39"/>
        <end position="72"/>
    </location>
</feature>
<feature type="non-terminal residue" evidence="2">
    <location>
        <position position="1"/>
    </location>
</feature>
<feature type="domain" description="4Fe-4S ferredoxin-type" evidence="1">
    <location>
        <begin position="2"/>
        <end position="31"/>
    </location>
</feature>
<proteinExistence type="predicted"/>
<organism evidence="2">
    <name type="scientific">marine sediment metagenome</name>
    <dbReference type="NCBI Taxonomy" id="412755"/>
    <lineage>
        <taxon>unclassified sequences</taxon>
        <taxon>metagenomes</taxon>
        <taxon>ecological metagenomes</taxon>
    </lineage>
</organism>
<dbReference type="Gene3D" id="3.30.70.20">
    <property type="match status" value="2"/>
</dbReference>
<dbReference type="EMBL" id="BARV01034674">
    <property type="protein sequence ID" value="GAI49423.1"/>
    <property type="molecule type" value="Genomic_DNA"/>
</dbReference>
<evidence type="ECO:0000313" key="2">
    <source>
        <dbReference type="EMBL" id="GAI49423.1"/>
    </source>
</evidence>
<dbReference type="Pfam" id="PF00037">
    <property type="entry name" value="Fer4"/>
    <property type="match status" value="1"/>
</dbReference>
<dbReference type="CDD" id="cd16373">
    <property type="entry name" value="DMSOR_beta_like"/>
    <property type="match status" value="1"/>
</dbReference>
<evidence type="ECO:0000259" key="1">
    <source>
        <dbReference type="PROSITE" id="PS51379"/>
    </source>
</evidence>
<dbReference type="InterPro" id="IPR017896">
    <property type="entry name" value="4Fe4S_Fe-S-bd"/>
</dbReference>
<dbReference type="PROSITE" id="PS00198">
    <property type="entry name" value="4FE4S_FER_1"/>
    <property type="match status" value="2"/>
</dbReference>
<dbReference type="PROSITE" id="PS51379">
    <property type="entry name" value="4FE4S_FER_2"/>
    <property type="match status" value="3"/>
</dbReference>
<dbReference type="Pfam" id="PF12838">
    <property type="entry name" value="Fer4_7"/>
    <property type="match status" value="1"/>
</dbReference>
<accession>X1P0L3</accession>
<dbReference type="SUPFAM" id="SSF54862">
    <property type="entry name" value="4Fe-4S ferredoxins"/>
    <property type="match status" value="1"/>
</dbReference>
<protein>
    <recommendedName>
        <fullName evidence="1">4Fe-4S ferredoxin-type domain-containing protein</fullName>
    </recommendedName>
</protein>
<dbReference type="AlphaFoldDB" id="X1P0L3"/>